<feature type="domain" description="MobA/VirD2-like nuclease" evidence="2">
    <location>
        <begin position="34"/>
        <end position="164"/>
    </location>
</feature>
<organism evidence="3 4">
    <name type="scientific">Flavonifractor plautii</name>
    <name type="common">Fusobacterium plautii</name>
    <dbReference type="NCBI Taxonomy" id="292800"/>
    <lineage>
        <taxon>Bacteria</taxon>
        <taxon>Bacillati</taxon>
        <taxon>Bacillota</taxon>
        <taxon>Clostridia</taxon>
        <taxon>Eubacteriales</taxon>
        <taxon>Oscillospiraceae</taxon>
        <taxon>Flavonifractor</taxon>
    </lineage>
</organism>
<gene>
    <name evidence="3" type="ORF">GKE90_04940</name>
</gene>
<dbReference type="RefSeq" id="WP_154250159.1">
    <property type="nucleotide sequence ID" value="NZ_JADMVC010000009.1"/>
</dbReference>
<evidence type="ECO:0000259" key="2">
    <source>
        <dbReference type="Pfam" id="PF03432"/>
    </source>
</evidence>
<evidence type="ECO:0000313" key="3">
    <source>
        <dbReference type="EMBL" id="MSB48050.1"/>
    </source>
</evidence>
<proteinExistence type="predicted"/>
<dbReference type="AlphaFoldDB" id="A0A6I2REQ6"/>
<reference evidence="3 4" key="1">
    <citation type="journal article" date="2019" name="Nat. Med.">
        <title>A library of human gut bacterial isolates paired with longitudinal multiomics data enables mechanistic microbiome research.</title>
        <authorList>
            <person name="Poyet M."/>
            <person name="Groussin M."/>
            <person name="Gibbons S.M."/>
            <person name="Avila-Pacheco J."/>
            <person name="Jiang X."/>
            <person name="Kearney S.M."/>
            <person name="Perrotta A.R."/>
            <person name="Berdy B."/>
            <person name="Zhao S."/>
            <person name="Lieberman T.D."/>
            <person name="Swanson P.K."/>
            <person name="Smith M."/>
            <person name="Roesemann S."/>
            <person name="Alexander J.E."/>
            <person name="Rich S.A."/>
            <person name="Livny J."/>
            <person name="Vlamakis H."/>
            <person name="Clish C."/>
            <person name="Bullock K."/>
            <person name="Deik A."/>
            <person name="Scott J."/>
            <person name="Pierce K.A."/>
            <person name="Xavier R.J."/>
            <person name="Alm E.J."/>
        </authorList>
    </citation>
    <scope>NUCLEOTIDE SEQUENCE [LARGE SCALE GENOMIC DNA]</scope>
    <source>
        <strain evidence="3 4">BIOML-A5</strain>
    </source>
</reference>
<dbReference type="InterPro" id="IPR005094">
    <property type="entry name" value="Endonuclease_MobA/VirD2"/>
</dbReference>
<dbReference type="Proteomes" id="UP000429811">
    <property type="component" value="Unassembled WGS sequence"/>
</dbReference>
<evidence type="ECO:0000256" key="1">
    <source>
        <dbReference type="SAM" id="MobiDB-lite"/>
    </source>
</evidence>
<protein>
    <submittedName>
        <fullName evidence="3">Relaxase/mobilization nuclease domain-containing protein</fullName>
    </submittedName>
</protein>
<feature type="region of interest" description="Disordered" evidence="1">
    <location>
        <begin position="422"/>
        <end position="457"/>
    </location>
</feature>
<sequence length="457" mass="52375">MAYTKILVVHNRLDKSVDYAQNEEKTSLETAIDYALNRDKTERTCFETAINCDRDTVYADMMDTKRRWGKEGRKRKGYHIIQSFAPGEVTPEQAHAVGVELARRLLGDRYEVIVATHLNKEHLHSHIVFNSVSFVDGMMYRDTKKDYYQGIRGTSDAICQEYGLSIIDPESKGKQYSEWQAERKGKPTLRGLVRQDIDAALFRAYTMKTFWQELNRLGYAVKRGPNVKHTAVKPPGAPRFIRLDSLGDGYTEADILSRLSAARSGAAPPPPEPPPPAFQWLTPGRRYRPRGGLPRKPRKLKGLRALYFKYLYLLGAIPNRRPRRQTALVSWREVIKFDRYQEQFIYLMKNRIETMGQLSMQYDAIQAEIDALTGQRRELYPLRRAGTEGAEAEIDAINDRLRALRRELKLCARIENDAPTVRANVGADRSETHEKTDKSRPDRHPPSGGRVPADRGR</sequence>
<dbReference type="EMBL" id="WKPO01000005">
    <property type="protein sequence ID" value="MSB48050.1"/>
    <property type="molecule type" value="Genomic_DNA"/>
</dbReference>
<comment type="caution">
    <text evidence="3">The sequence shown here is derived from an EMBL/GenBank/DDBJ whole genome shotgun (WGS) entry which is preliminary data.</text>
</comment>
<feature type="compositionally biased region" description="Basic and acidic residues" evidence="1">
    <location>
        <begin position="428"/>
        <end position="445"/>
    </location>
</feature>
<evidence type="ECO:0000313" key="4">
    <source>
        <dbReference type="Proteomes" id="UP000429811"/>
    </source>
</evidence>
<dbReference type="Pfam" id="PF03432">
    <property type="entry name" value="Relaxase"/>
    <property type="match status" value="1"/>
</dbReference>
<accession>A0A6I2REQ6</accession>
<name>A0A6I2REQ6_FLAPL</name>